<sequence length="107" mass="12112">MRMLDALAASKEPMSISEIAEVVGVDQPRASRLVQQAEMMGLVLREADPQDARRTRVALTDQGRKAVAFMRNDRRDRIGATLEQFTPQERADFARLFTKFATAWSSR</sequence>
<evidence type="ECO:0000259" key="1">
    <source>
        <dbReference type="PROSITE" id="PS50995"/>
    </source>
</evidence>
<dbReference type="PANTHER" id="PTHR39515:SF2">
    <property type="entry name" value="HTH-TYPE TRANSCRIPTIONAL REGULATOR RV0880"/>
    <property type="match status" value="1"/>
</dbReference>
<dbReference type="PANTHER" id="PTHR39515">
    <property type="entry name" value="CONSERVED PROTEIN"/>
    <property type="match status" value="1"/>
</dbReference>
<dbReference type="Pfam" id="PF12802">
    <property type="entry name" value="MarR_2"/>
    <property type="match status" value="1"/>
</dbReference>
<evidence type="ECO:0000313" key="3">
    <source>
        <dbReference type="Proteomes" id="UP000321196"/>
    </source>
</evidence>
<dbReference type="Gene3D" id="1.10.10.10">
    <property type="entry name" value="Winged helix-like DNA-binding domain superfamily/Winged helix DNA-binding domain"/>
    <property type="match status" value="1"/>
</dbReference>
<dbReference type="SMART" id="SM00347">
    <property type="entry name" value="HTH_MARR"/>
    <property type="match status" value="1"/>
</dbReference>
<dbReference type="GO" id="GO:0003700">
    <property type="term" value="F:DNA-binding transcription factor activity"/>
    <property type="evidence" value="ECO:0007669"/>
    <property type="project" value="InterPro"/>
</dbReference>
<dbReference type="Proteomes" id="UP000321196">
    <property type="component" value="Unassembled WGS sequence"/>
</dbReference>
<dbReference type="SUPFAM" id="SSF46785">
    <property type="entry name" value="Winged helix' DNA-binding domain"/>
    <property type="match status" value="1"/>
</dbReference>
<comment type="caution">
    <text evidence="2">The sequence shown here is derived from an EMBL/GenBank/DDBJ whole genome shotgun (WGS) entry which is preliminary data.</text>
</comment>
<dbReference type="PROSITE" id="PS50995">
    <property type="entry name" value="HTH_MARR_2"/>
    <property type="match status" value="1"/>
</dbReference>
<dbReference type="AlphaFoldDB" id="A0A5C8HN01"/>
<organism evidence="2 3">
    <name type="scientific">Microbacterium mitrae</name>
    <dbReference type="NCBI Taxonomy" id="664640"/>
    <lineage>
        <taxon>Bacteria</taxon>
        <taxon>Bacillati</taxon>
        <taxon>Actinomycetota</taxon>
        <taxon>Actinomycetes</taxon>
        <taxon>Micrococcales</taxon>
        <taxon>Microbacteriaceae</taxon>
        <taxon>Microbacterium</taxon>
    </lineage>
</organism>
<dbReference type="InterPro" id="IPR036390">
    <property type="entry name" value="WH_DNA-bd_sf"/>
</dbReference>
<feature type="domain" description="HTH marR-type" evidence="1">
    <location>
        <begin position="1"/>
        <end position="102"/>
    </location>
</feature>
<reference evidence="2 3" key="1">
    <citation type="submission" date="2019-08" db="EMBL/GenBank/DDBJ databases">
        <authorList>
            <person name="Dong K."/>
        </authorList>
    </citation>
    <scope>NUCLEOTIDE SEQUENCE [LARGE SCALE GENOMIC DNA]</scope>
    <source>
        <strain evidence="2 3">M4-8</strain>
    </source>
</reference>
<dbReference type="InterPro" id="IPR000835">
    <property type="entry name" value="HTH_MarR-typ"/>
</dbReference>
<accession>A0A5C8HN01</accession>
<dbReference type="InterPro" id="IPR011991">
    <property type="entry name" value="ArsR-like_HTH"/>
</dbReference>
<dbReference type="EMBL" id="VRSW01000003">
    <property type="protein sequence ID" value="TXK04207.1"/>
    <property type="molecule type" value="Genomic_DNA"/>
</dbReference>
<dbReference type="InterPro" id="IPR052526">
    <property type="entry name" value="HTH-type_Bedaq_tolerance"/>
</dbReference>
<name>A0A5C8HN01_9MICO</name>
<dbReference type="PRINTS" id="PR00598">
    <property type="entry name" value="HTHMARR"/>
</dbReference>
<dbReference type="InterPro" id="IPR036388">
    <property type="entry name" value="WH-like_DNA-bd_sf"/>
</dbReference>
<dbReference type="CDD" id="cd00090">
    <property type="entry name" value="HTH_ARSR"/>
    <property type="match status" value="1"/>
</dbReference>
<dbReference type="OrthoDB" id="7774677at2"/>
<protein>
    <submittedName>
        <fullName evidence="2">MarR family transcriptional regulator</fullName>
    </submittedName>
</protein>
<keyword evidence="3" id="KW-1185">Reference proteome</keyword>
<proteinExistence type="predicted"/>
<evidence type="ECO:0000313" key="2">
    <source>
        <dbReference type="EMBL" id="TXK04207.1"/>
    </source>
</evidence>
<gene>
    <name evidence="2" type="ORF">FVP60_09700</name>
</gene>